<accession>A0A7J7IIP5</accession>
<keyword evidence="2" id="KW-1185">Reference proteome</keyword>
<dbReference type="Proteomes" id="UP000530660">
    <property type="component" value="Unassembled WGS sequence"/>
</dbReference>
<evidence type="ECO:0000313" key="2">
    <source>
        <dbReference type="Proteomes" id="UP000530660"/>
    </source>
</evidence>
<dbReference type="AlphaFoldDB" id="A0A7J7IIP5"/>
<protein>
    <submittedName>
        <fullName evidence="1">Uncharacterized protein</fullName>
    </submittedName>
</protein>
<proteinExistence type="predicted"/>
<comment type="caution">
    <text evidence="1">The sequence shown here is derived from an EMBL/GenBank/DDBJ whole genome shotgun (WGS) entry which is preliminary data.</text>
</comment>
<name>A0A7J7IIP5_9RHOD</name>
<evidence type="ECO:0000313" key="1">
    <source>
        <dbReference type="EMBL" id="KAF6002955.1"/>
    </source>
</evidence>
<sequence>MDMVVKHSPSLRSSSSSSSRFLNWTRSNAISSVVAVTGRCLSTGCGSEPLEPTKCFLAIACAFTNTLRIITGIQALVLLAERPWQGHVYPRALCSVPNTSWFLVGDTSGAVALYSCSGGATGTSSTLVDGHLSGATEQSLPWVLAPVWEHRSFLAAAVNAIDGFWFQHPTERSSDWLLLVAGGDDQHFRFLLLRPHASSTSWCSERTCRHTGAITGLQMRLLSMNVAEELRTLVIELWTWATDRSLQRHQLRLQISSEQVITETLATDPASDLFSIGDPGTLVLVPNRPLVAVGGYGVAVLVTENASNTTCMGP</sequence>
<reference evidence="1 2" key="1">
    <citation type="journal article" date="2020" name="J. Phycol.">
        <title>Comparative genome analysis reveals Cyanidiococcus gen. nov., a new extremophilic red algal genus sister to Cyanidioschyzon (Cyanidioschyzonaceae, Rhodophyta).</title>
        <authorList>
            <person name="Liu S.-L."/>
            <person name="Chiang Y.-R."/>
            <person name="Yoon H.S."/>
            <person name="Fu H.-Y."/>
        </authorList>
    </citation>
    <scope>NUCLEOTIDE SEQUENCE [LARGE SCALE GENOMIC DNA]</scope>
    <source>
        <strain evidence="1 2">THAL066</strain>
    </source>
</reference>
<organism evidence="1 2">
    <name type="scientific">Cyanidiococcus yangmingshanensis</name>
    <dbReference type="NCBI Taxonomy" id="2690220"/>
    <lineage>
        <taxon>Eukaryota</taxon>
        <taxon>Rhodophyta</taxon>
        <taxon>Bangiophyceae</taxon>
        <taxon>Cyanidiales</taxon>
        <taxon>Cyanidiaceae</taxon>
        <taxon>Cyanidiococcus</taxon>
    </lineage>
</organism>
<gene>
    <name evidence="1" type="ORF">F1559_001387</name>
</gene>
<dbReference type="EMBL" id="VWRR01000008">
    <property type="protein sequence ID" value="KAF6002955.1"/>
    <property type="molecule type" value="Genomic_DNA"/>
</dbReference>